<evidence type="ECO:0000256" key="5">
    <source>
        <dbReference type="PROSITE-ProRule" id="PRU00108"/>
    </source>
</evidence>
<dbReference type="PROSITE" id="PS50071">
    <property type="entry name" value="HOMEOBOX_2"/>
    <property type="match status" value="1"/>
</dbReference>
<dbReference type="PANTHER" id="PTHR24340">
    <property type="entry name" value="HOMEOBOX PROTEIN NKX"/>
    <property type="match status" value="1"/>
</dbReference>
<evidence type="ECO:0000256" key="2">
    <source>
        <dbReference type="ARBA" id="ARBA00023125"/>
    </source>
</evidence>
<dbReference type="PANTHER" id="PTHR24340:SF38">
    <property type="entry name" value="HOMEOBOX PROTEIN NKX-3.1"/>
    <property type="match status" value="1"/>
</dbReference>
<dbReference type="GO" id="GO:0030154">
    <property type="term" value="P:cell differentiation"/>
    <property type="evidence" value="ECO:0007669"/>
    <property type="project" value="TreeGrafter"/>
</dbReference>
<keyword evidence="4 5" id="KW-0539">Nucleus</keyword>
<dbReference type="GO" id="GO:0000981">
    <property type="term" value="F:DNA-binding transcription factor activity, RNA polymerase II-specific"/>
    <property type="evidence" value="ECO:0007669"/>
    <property type="project" value="InterPro"/>
</dbReference>
<dbReference type="SUPFAM" id="SSF46689">
    <property type="entry name" value="Homeodomain-like"/>
    <property type="match status" value="1"/>
</dbReference>
<dbReference type="OrthoDB" id="6159439at2759"/>
<feature type="domain" description="Homeobox" evidence="7">
    <location>
        <begin position="27"/>
        <end position="67"/>
    </location>
</feature>
<keyword evidence="3 5" id="KW-0371">Homeobox</keyword>
<dbReference type="Ensembl" id="ENSMCST00000008311.1">
    <property type="protein sequence ID" value="ENSMCSP00000008113.1"/>
    <property type="gene ID" value="ENSMCSG00000005798.1"/>
</dbReference>
<dbReference type="AlphaFoldDB" id="A0A8C5TKT6"/>
<dbReference type="SMART" id="SM00389">
    <property type="entry name" value="HOX"/>
    <property type="match status" value="1"/>
</dbReference>
<evidence type="ECO:0000256" key="1">
    <source>
        <dbReference type="ARBA" id="ARBA00004123"/>
    </source>
</evidence>
<proteinExistence type="predicted"/>
<evidence type="ECO:0000259" key="7">
    <source>
        <dbReference type="PROSITE" id="PS50071"/>
    </source>
</evidence>
<dbReference type="InterPro" id="IPR001356">
    <property type="entry name" value="HD"/>
</dbReference>
<accession>A0A8C5TKT6</accession>
<protein>
    <recommendedName>
        <fullName evidence="7">Homeobox domain-containing protein</fullName>
    </recommendedName>
</protein>
<reference evidence="8" key="2">
    <citation type="submission" date="2025-09" db="UniProtKB">
        <authorList>
            <consortium name="Ensembl"/>
        </authorList>
    </citation>
    <scope>IDENTIFICATION</scope>
</reference>
<comment type="subcellular location">
    <subcellularLocation>
        <location evidence="1 5 6">Nucleus</location>
    </subcellularLocation>
</comment>
<dbReference type="GO" id="GO:0000978">
    <property type="term" value="F:RNA polymerase II cis-regulatory region sequence-specific DNA binding"/>
    <property type="evidence" value="ECO:0007669"/>
    <property type="project" value="TreeGrafter"/>
</dbReference>
<dbReference type="Pfam" id="PF00046">
    <property type="entry name" value="Homeodomain"/>
    <property type="match status" value="1"/>
</dbReference>
<name>A0A8C5TKT6_9PASS</name>
<dbReference type="Proteomes" id="UP000694560">
    <property type="component" value="Unplaced"/>
</dbReference>
<evidence type="ECO:0000313" key="8">
    <source>
        <dbReference type="Ensembl" id="ENSMCSP00000008113.1"/>
    </source>
</evidence>
<dbReference type="GO" id="GO:0005634">
    <property type="term" value="C:nucleus"/>
    <property type="evidence" value="ECO:0007669"/>
    <property type="project" value="UniProtKB-SubCell"/>
</dbReference>
<sequence length="121" mass="13866">MYCFPNGNFFPSGNLFQAGIFSEWELFSGHQEIPVAPERAHLARHLQLTETQVKIWFQNRRYKTKRKELGNGLSRLDSRRATPRASRIARDGACWRWGSGHTCPACTTLNGLEPLCRNALF</sequence>
<dbReference type="CDD" id="cd00086">
    <property type="entry name" value="homeodomain"/>
    <property type="match status" value="1"/>
</dbReference>
<evidence type="ECO:0000313" key="9">
    <source>
        <dbReference type="Proteomes" id="UP000694560"/>
    </source>
</evidence>
<dbReference type="InterPro" id="IPR050394">
    <property type="entry name" value="Homeobox_NK-like"/>
</dbReference>
<dbReference type="Gene3D" id="1.10.10.60">
    <property type="entry name" value="Homeodomain-like"/>
    <property type="match status" value="1"/>
</dbReference>
<dbReference type="PROSITE" id="PS00027">
    <property type="entry name" value="HOMEOBOX_1"/>
    <property type="match status" value="1"/>
</dbReference>
<keyword evidence="2 5" id="KW-0238">DNA-binding</keyword>
<evidence type="ECO:0000256" key="4">
    <source>
        <dbReference type="ARBA" id="ARBA00023242"/>
    </source>
</evidence>
<evidence type="ECO:0000256" key="6">
    <source>
        <dbReference type="RuleBase" id="RU000682"/>
    </source>
</evidence>
<feature type="DNA-binding region" description="Homeobox" evidence="5">
    <location>
        <begin position="29"/>
        <end position="68"/>
    </location>
</feature>
<reference evidence="8" key="1">
    <citation type="submission" date="2025-08" db="UniProtKB">
        <authorList>
            <consortium name="Ensembl"/>
        </authorList>
    </citation>
    <scope>IDENTIFICATION</scope>
</reference>
<dbReference type="InterPro" id="IPR009057">
    <property type="entry name" value="Homeodomain-like_sf"/>
</dbReference>
<keyword evidence="9" id="KW-1185">Reference proteome</keyword>
<organism evidence="8 9">
    <name type="scientific">Malurus cyaneus samueli</name>
    <dbReference type="NCBI Taxonomy" id="2593467"/>
    <lineage>
        <taxon>Eukaryota</taxon>
        <taxon>Metazoa</taxon>
        <taxon>Chordata</taxon>
        <taxon>Craniata</taxon>
        <taxon>Vertebrata</taxon>
        <taxon>Euteleostomi</taxon>
        <taxon>Archelosauria</taxon>
        <taxon>Archosauria</taxon>
        <taxon>Dinosauria</taxon>
        <taxon>Saurischia</taxon>
        <taxon>Theropoda</taxon>
        <taxon>Coelurosauria</taxon>
        <taxon>Aves</taxon>
        <taxon>Neognathae</taxon>
        <taxon>Neoaves</taxon>
        <taxon>Telluraves</taxon>
        <taxon>Australaves</taxon>
        <taxon>Passeriformes</taxon>
        <taxon>Meliphagoidea</taxon>
        <taxon>Maluridae</taxon>
        <taxon>Malurus</taxon>
    </lineage>
</organism>
<dbReference type="InterPro" id="IPR017970">
    <property type="entry name" value="Homeobox_CS"/>
</dbReference>
<evidence type="ECO:0000256" key="3">
    <source>
        <dbReference type="ARBA" id="ARBA00023155"/>
    </source>
</evidence>